<dbReference type="Proteomes" id="UP000886721">
    <property type="component" value="Unassembled WGS sequence"/>
</dbReference>
<reference evidence="3" key="1">
    <citation type="journal article" date="2021" name="PeerJ">
        <title>Extensive microbial diversity within the chicken gut microbiome revealed by metagenomics and culture.</title>
        <authorList>
            <person name="Gilroy R."/>
            <person name="Ravi A."/>
            <person name="Getino M."/>
            <person name="Pursley I."/>
            <person name="Horton D.L."/>
            <person name="Alikhan N.F."/>
            <person name="Baker D."/>
            <person name="Gharbi K."/>
            <person name="Hall N."/>
            <person name="Watson M."/>
            <person name="Adriaenssens E.M."/>
            <person name="Foster-Nyarko E."/>
            <person name="Jarju S."/>
            <person name="Secka A."/>
            <person name="Antonio M."/>
            <person name="Oren A."/>
            <person name="Chaudhuri R.R."/>
            <person name="La Ragione R."/>
            <person name="Hildebrand F."/>
            <person name="Pallen M.J."/>
        </authorList>
    </citation>
    <scope>NUCLEOTIDE SEQUENCE</scope>
    <source>
        <strain evidence="3">CHK191-13928</strain>
    </source>
</reference>
<evidence type="ECO:0000259" key="2">
    <source>
        <dbReference type="PROSITE" id="PS50883"/>
    </source>
</evidence>
<organism evidence="3 4">
    <name type="scientific">Candidatus Anaerostipes excrementavium</name>
    <dbReference type="NCBI Taxonomy" id="2838463"/>
    <lineage>
        <taxon>Bacteria</taxon>
        <taxon>Bacillati</taxon>
        <taxon>Bacillota</taxon>
        <taxon>Clostridia</taxon>
        <taxon>Lachnospirales</taxon>
        <taxon>Lachnospiraceae</taxon>
        <taxon>Anaerostipes</taxon>
    </lineage>
</organism>
<name>A0A9D1WX79_9FIRM</name>
<dbReference type="GO" id="GO:0071111">
    <property type="term" value="F:cyclic-guanylate-specific phosphodiesterase activity"/>
    <property type="evidence" value="ECO:0007669"/>
    <property type="project" value="InterPro"/>
</dbReference>
<dbReference type="Gene3D" id="3.20.20.450">
    <property type="entry name" value="EAL domain"/>
    <property type="match status" value="1"/>
</dbReference>
<dbReference type="Pfam" id="PF00990">
    <property type="entry name" value="GGDEF"/>
    <property type="match status" value="1"/>
</dbReference>
<protein>
    <submittedName>
        <fullName evidence="3">EAL domain-containing protein</fullName>
    </submittedName>
</protein>
<keyword evidence="1" id="KW-1133">Transmembrane helix</keyword>
<feature type="transmembrane region" description="Helical" evidence="1">
    <location>
        <begin position="146"/>
        <end position="165"/>
    </location>
</feature>
<keyword evidence="1" id="KW-0472">Membrane</keyword>
<dbReference type="Gene3D" id="3.30.70.270">
    <property type="match status" value="1"/>
</dbReference>
<comment type="caution">
    <text evidence="3">The sequence shown here is derived from an EMBL/GenBank/DDBJ whole genome shotgun (WGS) entry which is preliminary data.</text>
</comment>
<dbReference type="EMBL" id="DXEM01000034">
    <property type="protein sequence ID" value="HIX68676.1"/>
    <property type="molecule type" value="Genomic_DNA"/>
</dbReference>
<dbReference type="InterPro" id="IPR050706">
    <property type="entry name" value="Cyclic-di-GMP_PDE-like"/>
</dbReference>
<dbReference type="AlphaFoldDB" id="A0A9D1WX79"/>
<dbReference type="InterPro" id="IPR001633">
    <property type="entry name" value="EAL_dom"/>
</dbReference>
<dbReference type="SUPFAM" id="SSF141868">
    <property type="entry name" value="EAL domain-like"/>
    <property type="match status" value="1"/>
</dbReference>
<dbReference type="PANTHER" id="PTHR33121:SF71">
    <property type="entry name" value="OXYGEN SENSOR PROTEIN DOSP"/>
    <property type="match status" value="1"/>
</dbReference>
<proteinExistence type="predicted"/>
<feature type="domain" description="EAL" evidence="2">
    <location>
        <begin position="345"/>
        <end position="598"/>
    </location>
</feature>
<accession>A0A9D1WX79</accession>
<dbReference type="InterPro" id="IPR043128">
    <property type="entry name" value="Rev_trsase/Diguanyl_cyclase"/>
</dbReference>
<dbReference type="SMART" id="SM00052">
    <property type="entry name" value="EAL"/>
    <property type="match status" value="1"/>
</dbReference>
<dbReference type="SUPFAM" id="SSF55073">
    <property type="entry name" value="Nucleotide cyclase"/>
    <property type="match status" value="1"/>
</dbReference>
<gene>
    <name evidence="3" type="ORF">H9735_11225</name>
</gene>
<dbReference type="InterPro" id="IPR000160">
    <property type="entry name" value="GGDEF_dom"/>
</dbReference>
<dbReference type="InterPro" id="IPR029787">
    <property type="entry name" value="Nucleotide_cyclase"/>
</dbReference>
<evidence type="ECO:0000256" key="1">
    <source>
        <dbReference type="SAM" id="Phobius"/>
    </source>
</evidence>
<reference evidence="3" key="2">
    <citation type="submission" date="2021-04" db="EMBL/GenBank/DDBJ databases">
        <authorList>
            <person name="Gilroy R."/>
        </authorList>
    </citation>
    <scope>NUCLEOTIDE SEQUENCE</scope>
    <source>
        <strain evidence="3">CHK191-13928</strain>
    </source>
</reference>
<dbReference type="InterPro" id="IPR035919">
    <property type="entry name" value="EAL_sf"/>
</dbReference>
<keyword evidence="1" id="KW-0812">Transmembrane</keyword>
<evidence type="ECO:0000313" key="4">
    <source>
        <dbReference type="Proteomes" id="UP000886721"/>
    </source>
</evidence>
<dbReference type="CDD" id="cd01948">
    <property type="entry name" value="EAL"/>
    <property type="match status" value="1"/>
</dbReference>
<dbReference type="SUPFAM" id="SSF53850">
    <property type="entry name" value="Periplasmic binding protein-like II"/>
    <property type="match status" value="1"/>
</dbReference>
<evidence type="ECO:0000313" key="3">
    <source>
        <dbReference type="EMBL" id="HIX68676.1"/>
    </source>
</evidence>
<dbReference type="PANTHER" id="PTHR33121">
    <property type="entry name" value="CYCLIC DI-GMP PHOSPHODIESTERASE PDEF"/>
    <property type="match status" value="1"/>
</dbReference>
<dbReference type="Gene3D" id="3.40.190.10">
    <property type="entry name" value="Periplasmic binding protein-like II"/>
    <property type="match status" value="1"/>
</dbReference>
<dbReference type="Pfam" id="PF00563">
    <property type="entry name" value="EAL"/>
    <property type="match status" value="1"/>
</dbReference>
<sequence length="603" mass="68828">MAESTIYVSGNPDLYPLEYYDSADKEFEGAIPEILKDFGKKNGYKIKYYEADGKDHREQHFKNTQTDMISGIGEGFRPDGPSITMFETEQGGKTISYSVAFTDSAPEEFREDLSQYMEGVSESEKTGVLMAVTSEERETRPVDKSVIGILAGLFAAACILFILLFRSRRKARQTEQKLRHDRVTGLEKREHLEKYFSQFVNDFNRIMYSVNYFYIDTERLARLAGQKEAEEAMRYAGTVLQEYVGDQDILAQVSPDGIVLLKLTGKDRESGAWLHIAVEKIQAYSEQSEKPHSIRAWAGVYPLRQSDRSLESIIENARMTARMASQDNVDLLVCSDDMLVRFQEEKLIEGDIERAFAEGEFQMFVQFYVETQSEKVCGAEALTRWKHPGKGLLAPGAFMYILERTGYISKLDYLMLEHACAFLERNFGKEDKGFFLSCNFSRTSFTAPDFADQCKAIIDRYEFNKDLLTFELIESPDPGDAEQIKKNAEQMKEYGIRLALDDFGEGFTSFKDLLNYPIDVVKLDKSLTDSITGEKGKKIIQALIGAWHETSVKCLAEGVEDEKILKILKEMSCDVVQGYMFYYPLPEREAERILSDMRKGHEI</sequence>
<dbReference type="PROSITE" id="PS50883">
    <property type="entry name" value="EAL"/>
    <property type="match status" value="1"/>
</dbReference>